<dbReference type="OrthoDB" id="3825435at2759"/>
<dbReference type="InterPro" id="IPR038765">
    <property type="entry name" value="Papain-like_cys_pep_sf"/>
</dbReference>
<keyword evidence="1" id="KW-0175">Coiled coil</keyword>
<dbReference type="EMBL" id="ML977692">
    <property type="protein sequence ID" value="KAF1993670.1"/>
    <property type="molecule type" value="Genomic_DNA"/>
</dbReference>
<evidence type="ECO:0000313" key="4">
    <source>
        <dbReference type="Proteomes" id="UP000799779"/>
    </source>
</evidence>
<name>A0A6A5VWA0_9PLEO</name>
<sequence length="2675" mass="305783">MPPKRKNQKSGKEQPGKRPRTVKEREPLPFQDPCQYLHDTVAEMDPNIEEKSNGFLAQAENGVLSQFLVSSVILAINEIQPTDPKYTDTKTIGFSAECRPRTNQQQLIRPGRPLLFPLQCTTRGWVLLVLQFDQAGEITMHILDPTRNTFSQGDRDEIFQNALRTLEESRWNVLVPGDLPSGAVWVNTAAYRSMEDQFCFTILSAWVLVMGLTLNTAFTHDDARHANFIRDALNLFVLVDHPRFDWRLVLAFFQCYDLVLDGTSITVSGRRFGHVEYEETLTEQVQEDEVLLDLQERKKKRITGKHIGKNNQIGIPRPVPTVLPPLPTTLEEINEFLEQRNVQTSDSGNGDRENEEENRRINRDNFRLFQETFRVSDLEHINEINNNPCAYVDQKLRQYRALASEPPKQNLPNSKNSAPLYEPRAVSIEAGKGSRADNRFVSLAIASIIEAIMVHQNDDTHLGGFALATPAEYTRIARPRRVWIRPYTVSPEEQDNVQEAHTIIFITQEETSETGERVFEHHAIDSRPHILENQLSMVALRARMLEGLVEYEAHRNADSHVRMTNHYLYARNAIEDRFQSHDRWETGMIAVFNAWVPALGLTINRSARERNEEHFYARGMEIIQRALEGVMDWSTIAAFLICYNLVDENSLGQVDETRRFSASQLQTTVDDLNDRLDVLRAQDREVERNMPSEQQNPYDFSNNAQFSFGHTRHQVSNPNRRNTIATPVIIVQDEFQRKETEQSEANRQSLHQIDQAVDNSVPPFQDYCNFLRTRLDDTETRRAISAVEKDLGEAILDDPNILISNVLRAINHHQQSTGSIDETRCMGFSILDPLNASSVLRPGRPLIVARETAYGHYLLVVQLNDTGEVSAWVIDPTGSVSEDSERQQLLQDSANWVRDSGWLPSKSDSLPRQVRWVDMYGQQRERRITNLIVVLIAWAIALGLEPSVDLNLYLDMMASKQSDFFRRGCDICYLSQASRLDWRLLLAFLNCFLFLSPSDRVTPAADRRFGLVPSQDESLRQCNEEDKNVGDGQNQDLTRLTRLQFPPIFFQSFEVELEGAPPDTPSSFQSSASSDSDHNGPRLSGAPSSPTRSSRGSLAKVDRFAACQYFYTRLSRSRQRSSIKDILQAAGLEREETSWFTRRYLYFSINSVTQAMNSLASSIDAELSQDTSHSRSRRHWAIMDWKSWKLAMGLRPLGRLYPATFPNSPLIIPWARTSRLGESHSFLVVIQNERIEKSSASRRSIHVLDSGPWLSGREERGEVFNDIITLIEASGRDAGGDPEAINWISTPPHRENWESNYYTLVNAWSILLDGDINPNFQPSDSFFHDFGEVVYLSLSGQADWMLIWTFLVCSGYIADGRLPDPSRQFSRTVPKREQKRLIKVQRNQQPVSAPASPRYSRFRRGRGHSEEFPSDQWDDTDRIHRRLCLQRRNMFKSSLSKGHLLQRFYDMGEEPNTPWNRKIRDMRINLRSRGESERRLNVREVIELFARQQHNAIGKMQMALINRNICGHWKDRVTHGLGLQDIEETIISDQNEKEQPSAEFAMFAISSVVEGIMVHQNDISFRGGFALATVPAIQGARSQSASESDEMLLRCARPRRSWLMPFTVTREDVENYTEKKRSKKRGEGLPELKPGTSHTILIIYQEERLEDIEPRFSRTIIDSHPELLKTHYESVIEDADQVAVRLGWSTHRNNDQHIGFKAFDEWEDTIEAVRQSKQQMSNVHVILNAWAIALGLTPRMPPDSEVGVEDFENYDDAWTMIRFSQAGLLDWATIASFLICHDLVNEEQIQDVPRERRFHITQVQTGLSDQINRLQRLIENDNCVADEMPSDITHPYNLQNNAYSDAPSDRAENSQDDFQNDFQISLDQLPPDFDPCGYYTTAVADLRKRKDVRAWIRSSQALNKYQEAQITSEKGKWLGLGEVLLAIASVTLAITETQIIEGGFSIINSYEIATCATPGEKALPLPVSRFGRPLIIPLLHYSHLILVVVQLNRYDDITISIVDSRFWHNDRGGRQQVYEYAVRIIRSSNWYRRILTNPQIPETANWIRGPQQTDDSACGYYVIFSAWTIAMGLEIDENMVPSDTFFENALEVVTLARGGYLDWRVVFAFLRCHGFTSSSRVPSTRRFGATRALPSEFELASDLEKQLNVEDTYWAQIRDPDFSELSGWSRVKLPHGTPHNQAIESDSWDENLRIRVIPELRERGIFDSRLNKQELRERFDQLSKGGSGGGGQTLADETITQIKAANPKHGRELLSLFHNLTNPKTGPHALNKIPDDPCVHSEFRIEYLEAFVDDQMLVDMLPGLHESLPDLGEDLTEDHIMHSIAAVVEAIDQLGCPYGDIPTAGLAYAIAGNIALCQMEGDAGIVNNSSLARPRRCWLMPTVVDGALAVEIAAFRRRISKKKIKPGKGREDVQGHIFLAVVQEEDLPSRDGTRFVVTFLDSSQTFFRDVRDFLHTRVIKAAQELGWTDHRNHDRHVRFAPHPRVVQVAYQRNEWACGYHTILNAWILAMGLTPNPHKRFEEDDPLYEELRDMTKYALLGLLDWMTLAAWMICNELVQQQRLENVPPTRRFNYTIYQAHTDDLAARIMRAADEDQILRAFSEDVLPYTRNNVNFSGWPLEGGPNGPDRPNSLHRGYEDFSDEMEIFGGGNCWQRDYGNMAGVIRISATPYTWDDI</sequence>
<feature type="region of interest" description="Disordered" evidence="2">
    <location>
        <begin position="1"/>
        <end position="29"/>
    </location>
</feature>
<feature type="region of interest" description="Disordered" evidence="2">
    <location>
        <begin position="337"/>
        <end position="359"/>
    </location>
</feature>
<feature type="coiled-coil region" evidence="1">
    <location>
        <begin position="662"/>
        <end position="689"/>
    </location>
</feature>
<keyword evidence="4" id="KW-1185">Reference proteome</keyword>
<proteinExistence type="predicted"/>
<feature type="region of interest" description="Disordered" evidence="2">
    <location>
        <begin position="1385"/>
        <end position="1415"/>
    </location>
</feature>
<feature type="compositionally biased region" description="Polar residues" evidence="2">
    <location>
        <begin position="1086"/>
        <end position="1096"/>
    </location>
</feature>
<feature type="region of interest" description="Disordered" evidence="2">
    <location>
        <begin position="1829"/>
        <end position="1855"/>
    </location>
</feature>
<accession>A0A6A5VWA0</accession>
<evidence type="ECO:0000256" key="2">
    <source>
        <dbReference type="SAM" id="MobiDB-lite"/>
    </source>
</evidence>
<dbReference type="SUPFAM" id="SSF54001">
    <property type="entry name" value="Cysteine proteinases"/>
    <property type="match status" value="1"/>
</dbReference>
<evidence type="ECO:0000256" key="1">
    <source>
        <dbReference type="SAM" id="Coils"/>
    </source>
</evidence>
<dbReference type="Proteomes" id="UP000799779">
    <property type="component" value="Unassembled WGS sequence"/>
</dbReference>
<organism evidence="3 4">
    <name type="scientific">Amniculicola lignicola CBS 123094</name>
    <dbReference type="NCBI Taxonomy" id="1392246"/>
    <lineage>
        <taxon>Eukaryota</taxon>
        <taxon>Fungi</taxon>
        <taxon>Dikarya</taxon>
        <taxon>Ascomycota</taxon>
        <taxon>Pezizomycotina</taxon>
        <taxon>Dothideomycetes</taxon>
        <taxon>Pleosporomycetidae</taxon>
        <taxon>Pleosporales</taxon>
        <taxon>Amniculicolaceae</taxon>
        <taxon>Amniculicola</taxon>
    </lineage>
</organism>
<reference evidence="3" key="1">
    <citation type="journal article" date="2020" name="Stud. Mycol.">
        <title>101 Dothideomycetes genomes: a test case for predicting lifestyles and emergence of pathogens.</title>
        <authorList>
            <person name="Haridas S."/>
            <person name="Albert R."/>
            <person name="Binder M."/>
            <person name="Bloem J."/>
            <person name="Labutti K."/>
            <person name="Salamov A."/>
            <person name="Andreopoulos B."/>
            <person name="Baker S."/>
            <person name="Barry K."/>
            <person name="Bills G."/>
            <person name="Bluhm B."/>
            <person name="Cannon C."/>
            <person name="Castanera R."/>
            <person name="Culley D."/>
            <person name="Daum C."/>
            <person name="Ezra D."/>
            <person name="Gonzalez J."/>
            <person name="Henrissat B."/>
            <person name="Kuo A."/>
            <person name="Liang C."/>
            <person name="Lipzen A."/>
            <person name="Lutzoni F."/>
            <person name="Magnuson J."/>
            <person name="Mondo S."/>
            <person name="Nolan M."/>
            <person name="Ohm R."/>
            <person name="Pangilinan J."/>
            <person name="Park H.-J."/>
            <person name="Ramirez L."/>
            <person name="Alfaro M."/>
            <person name="Sun H."/>
            <person name="Tritt A."/>
            <person name="Yoshinaga Y."/>
            <person name="Zwiers L.-H."/>
            <person name="Turgeon B."/>
            <person name="Goodwin S."/>
            <person name="Spatafora J."/>
            <person name="Crous P."/>
            <person name="Grigoriev I."/>
        </authorList>
    </citation>
    <scope>NUCLEOTIDE SEQUENCE</scope>
    <source>
        <strain evidence="3">CBS 123094</strain>
    </source>
</reference>
<feature type="compositionally biased region" description="Basic and acidic residues" evidence="2">
    <location>
        <begin position="10"/>
        <end position="27"/>
    </location>
</feature>
<feature type="compositionally biased region" description="Basic and acidic residues" evidence="2">
    <location>
        <begin position="349"/>
        <end position="359"/>
    </location>
</feature>
<feature type="region of interest" description="Disordered" evidence="2">
    <location>
        <begin position="1059"/>
        <end position="1097"/>
    </location>
</feature>
<evidence type="ECO:0000313" key="3">
    <source>
        <dbReference type="EMBL" id="KAF1993670.1"/>
    </source>
</evidence>
<protein>
    <submittedName>
        <fullName evidence="3">Uncharacterized protein</fullName>
    </submittedName>
</protein>
<gene>
    <name evidence="3" type="ORF">P154DRAFT_588402</name>
</gene>